<evidence type="ECO:0000313" key="4">
    <source>
        <dbReference type="Proteomes" id="UP000002072"/>
    </source>
</evidence>
<keyword evidence="1 2" id="KW-0238">DNA-binding</keyword>
<evidence type="ECO:0000313" key="3">
    <source>
        <dbReference type="EMBL" id="ACZ00719.1"/>
    </source>
</evidence>
<dbReference type="SUPFAM" id="SSF82607">
    <property type="entry name" value="YbaB-like"/>
    <property type="match status" value="1"/>
</dbReference>
<dbReference type="InterPro" id="IPR036894">
    <property type="entry name" value="YbaB-like_sf"/>
</dbReference>
<dbReference type="Pfam" id="PF02575">
    <property type="entry name" value="YbaB_DNA_bd"/>
    <property type="match status" value="1"/>
</dbReference>
<dbReference type="HAMAP" id="MF_00274">
    <property type="entry name" value="DNA_YbaB_EbfC"/>
    <property type="match status" value="1"/>
</dbReference>
<dbReference type="PIRSF" id="PIRSF004555">
    <property type="entry name" value="UCP004555"/>
    <property type="match status" value="1"/>
</dbReference>
<proteinExistence type="inferred from homology"/>
<dbReference type="HOGENOM" id="CLU_140930_2_0_0"/>
<dbReference type="PANTHER" id="PTHR33449">
    <property type="entry name" value="NUCLEOID-ASSOCIATED PROTEIN YBAB"/>
    <property type="match status" value="1"/>
</dbReference>
<comment type="subcellular location">
    <subcellularLocation>
        <location evidence="2">Cytoplasm</location>
        <location evidence="2">Nucleoid</location>
    </subcellularLocation>
</comment>
<dbReference type="STRING" id="519441.Smon_0234"/>
<dbReference type="NCBIfam" id="TIGR00103">
    <property type="entry name" value="DNA_YbaB_EbfC"/>
    <property type="match status" value="1"/>
</dbReference>
<dbReference type="eggNOG" id="COG0718">
    <property type="taxonomic scope" value="Bacteria"/>
</dbReference>
<dbReference type="KEGG" id="smf:Smon_0234"/>
<dbReference type="GO" id="GO:0005829">
    <property type="term" value="C:cytosol"/>
    <property type="evidence" value="ECO:0007669"/>
    <property type="project" value="TreeGrafter"/>
</dbReference>
<organism evidence="3 4">
    <name type="scientific">Streptobacillus moniliformis (strain ATCC 14647 / DSM 12112 / NCTC 10651 / 9901)</name>
    <dbReference type="NCBI Taxonomy" id="519441"/>
    <lineage>
        <taxon>Bacteria</taxon>
        <taxon>Fusobacteriati</taxon>
        <taxon>Fusobacteriota</taxon>
        <taxon>Fusobacteriia</taxon>
        <taxon>Fusobacteriales</taxon>
        <taxon>Leptotrichiaceae</taxon>
        <taxon>Streptobacillus</taxon>
    </lineage>
</organism>
<dbReference type="PANTHER" id="PTHR33449:SF1">
    <property type="entry name" value="NUCLEOID-ASSOCIATED PROTEIN YBAB"/>
    <property type="match status" value="1"/>
</dbReference>
<dbReference type="OrthoDB" id="9795263at2"/>
<dbReference type="GO" id="GO:0003677">
    <property type="term" value="F:DNA binding"/>
    <property type="evidence" value="ECO:0007669"/>
    <property type="project" value="UniProtKB-UniRule"/>
</dbReference>
<dbReference type="Gene3D" id="3.30.1310.10">
    <property type="entry name" value="Nucleoid-associated protein YbaB-like domain"/>
    <property type="match status" value="1"/>
</dbReference>
<evidence type="ECO:0000256" key="1">
    <source>
        <dbReference type="ARBA" id="ARBA00023125"/>
    </source>
</evidence>
<dbReference type="AlphaFoldDB" id="D1AWP3"/>
<gene>
    <name evidence="3" type="ordered locus">Smon_0234</name>
</gene>
<keyword evidence="4" id="KW-1185">Reference proteome</keyword>
<dbReference type="GeneID" id="29674280"/>
<protein>
    <recommendedName>
        <fullName evidence="2">Nucleoid-associated protein Smon_0234</fullName>
    </recommendedName>
</protein>
<comment type="subunit">
    <text evidence="2">Homodimer.</text>
</comment>
<dbReference type="Proteomes" id="UP000002072">
    <property type="component" value="Chromosome"/>
</dbReference>
<dbReference type="GO" id="GO:0043590">
    <property type="term" value="C:bacterial nucleoid"/>
    <property type="evidence" value="ECO:0007669"/>
    <property type="project" value="UniProtKB-UniRule"/>
</dbReference>
<dbReference type="EMBL" id="CP001779">
    <property type="protein sequence ID" value="ACZ00719.1"/>
    <property type="molecule type" value="Genomic_DNA"/>
</dbReference>
<evidence type="ECO:0000256" key="2">
    <source>
        <dbReference type="HAMAP-Rule" id="MF_00274"/>
    </source>
</evidence>
<dbReference type="InterPro" id="IPR004401">
    <property type="entry name" value="YbaB/EbfC"/>
</dbReference>
<reference evidence="3 4" key="1">
    <citation type="journal article" date="2009" name="Stand. Genomic Sci.">
        <title>Complete genome sequence of Streptobacillus moniliformis type strain (9901T).</title>
        <authorList>
            <person name="Nolan M."/>
            <person name="Gronow S."/>
            <person name="Lapidus A."/>
            <person name="Ivanova N."/>
            <person name="Copeland A."/>
            <person name="Lucas S."/>
            <person name="Del Rio T.G."/>
            <person name="Chen F."/>
            <person name="Tice H."/>
            <person name="Pitluck S."/>
            <person name="Cheng J.F."/>
            <person name="Sims D."/>
            <person name="Meincke L."/>
            <person name="Bruce D."/>
            <person name="Goodwin L."/>
            <person name="Brettin T."/>
            <person name="Han C."/>
            <person name="Detter J.C."/>
            <person name="Ovchinikova G."/>
            <person name="Pati A."/>
            <person name="Mavromatis K."/>
            <person name="Mikhailova N."/>
            <person name="Chen A."/>
            <person name="Palaniappan K."/>
            <person name="Land M."/>
            <person name="Hauser L."/>
            <person name="Chang Y.J."/>
            <person name="Jeffries C.D."/>
            <person name="Rohde M."/>
            <person name="Sproer C."/>
            <person name="Goker M."/>
            <person name="Bristow J."/>
            <person name="Eisen J.A."/>
            <person name="Markowitz V."/>
            <person name="Hugenholtz P."/>
            <person name="Kyrpides N.C."/>
            <person name="Klenk H.P."/>
            <person name="Chain P."/>
        </authorList>
    </citation>
    <scope>NUCLEOTIDE SEQUENCE [LARGE SCALE GENOMIC DNA]</scope>
    <source>
        <strain evidence="4">ATCC 14647 / DSM 12112 / NCTC 10651 / 9901</strain>
    </source>
</reference>
<keyword evidence="2" id="KW-0963">Cytoplasm</keyword>
<dbReference type="RefSeq" id="WP_012858277.1">
    <property type="nucleotide sequence ID" value="NC_013515.1"/>
</dbReference>
<sequence>MVRKLKTAQSGINSQSDLIRKAQAMQEKMLQIQEGLKDLYVEESVAGGLVKVKANGQKNIIDIKISLDIINDASEDESADELSALVLSAINGAIKKAEELAEREMSVVTGGVSIPGLF</sequence>
<name>D1AWP3_STRM9</name>
<comment type="similarity">
    <text evidence="2">Belongs to the YbaB/EbfC family.</text>
</comment>
<accession>D1AWP3</accession>
<comment type="function">
    <text evidence="2">Binds to DNA and alters its conformation. May be involved in regulation of gene expression, nucleoid organization and DNA protection.</text>
</comment>